<sequence>MSAHVIKTNTPSDIENIQARLNYYAKYSGTTVITEVKFDSIYIKIDNLFDKTLLKSLLENNGTGKIKGSGSNIFINDSTDFQIIRNQSRKNISMNNSSLNIVFNDRKLLSKFSSENLKKQVKFMIGDSVIANPLVQYKIDNGIFGMSFSVYSNFDGAIVASILSHKYSYLPKTDYISSTLTYKNELLSEGILNKYNEIRSNHILLNHIASDINNRTEEVRNKPLNEPIKELYPKSLNNVYFVLKKIDRNNACDFIMDSEFKNVSEIENFIKKLHSITISYHEAIKNNLEISKSKLLFQKSLEELYPLTDNFIQ</sequence>
<dbReference type="EMBL" id="JBHULX010000003">
    <property type="protein sequence ID" value="MFD2590228.1"/>
    <property type="molecule type" value="Genomic_DNA"/>
</dbReference>
<organism evidence="1 2">
    <name type="scientific">Aquimarina hainanensis</name>
    <dbReference type="NCBI Taxonomy" id="1578017"/>
    <lineage>
        <taxon>Bacteria</taxon>
        <taxon>Pseudomonadati</taxon>
        <taxon>Bacteroidota</taxon>
        <taxon>Flavobacteriia</taxon>
        <taxon>Flavobacteriales</taxon>
        <taxon>Flavobacteriaceae</taxon>
        <taxon>Aquimarina</taxon>
    </lineage>
</organism>
<comment type="caution">
    <text evidence="1">The sequence shown here is derived from an EMBL/GenBank/DDBJ whole genome shotgun (WGS) entry which is preliminary data.</text>
</comment>
<gene>
    <name evidence="1" type="ORF">ACFSTE_05250</name>
</gene>
<accession>A0ABW5N7Q0</accession>
<dbReference type="RefSeq" id="WP_378255597.1">
    <property type="nucleotide sequence ID" value="NZ_JBHSJV010000001.1"/>
</dbReference>
<evidence type="ECO:0000313" key="1">
    <source>
        <dbReference type="EMBL" id="MFD2590228.1"/>
    </source>
</evidence>
<protein>
    <submittedName>
        <fullName evidence="1">Uncharacterized protein</fullName>
    </submittedName>
</protein>
<keyword evidence="2" id="KW-1185">Reference proteome</keyword>
<dbReference type="Proteomes" id="UP001597459">
    <property type="component" value="Unassembled WGS sequence"/>
</dbReference>
<evidence type="ECO:0000313" key="2">
    <source>
        <dbReference type="Proteomes" id="UP001597459"/>
    </source>
</evidence>
<name>A0ABW5N7Q0_9FLAO</name>
<reference evidence="2" key="1">
    <citation type="journal article" date="2019" name="Int. J. Syst. Evol. Microbiol.">
        <title>The Global Catalogue of Microorganisms (GCM) 10K type strain sequencing project: providing services to taxonomists for standard genome sequencing and annotation.</title>
        <authorList>
            <consortium name="The Broad Institute Genomics Platform"/>
            <consortium name="The Broad Institute Genome Sequencing Center for Infectious Disease"/>
            <person name="Wu L."/>
            <person name="Ma J."/>
        </authorList>
    </citation>
    <scope>NUCLEOTIDE SEQUENCE [LARGE SCALE GENOMIC DNA]</scope>
    <source>
        <strain evidence="2">KCTC 42423</strain>
    </source>
</reference>
<proteinExistence type="predicted"/>